<name>A0ABR0KQG7_9EURO</name>
<feature type="compositionally biased region" description="Basic and acidic residues" evidence="1">
    <location>
        <begin position="286"/>
        <end position="295"/>
    </location>
</feature>
<keyword evidence="4" id="KW-1185">Reference proteome</keyword>
<dbReference type="InterPro" id="IPR021709">
    <property type="entry name" value="DUF3292"/>
</dbReference>
<keyword evidence="2" id="KW-0812">Transmembrane</keyword>
<evidence type="ECO:0000313" key="3">
    <source>
        <dbReference type="EMBL" id="KAK5102195.1"/>
    </source>
</evidence>
<dbReference type="PANTHER" id="PTHR38694">
    <property type="entry name" value="CONSERVED EXPRESSED PROTEIN"/>
    <property type="match status" value="1"/>
</dbReference>
<feature type="region of interest" description="Disordered" evidence="1">
    <location>
        <begin position="452"/>
        <end position="475"/>
    </location>
</feature>
<feature type="region of interest" description="Disordered" evidence="1">
    <location>
        <begin position="271"/>
        <end position="328"/>
    </location>
</feature>
<evidence type="ECO:0000313" key="4">
    <source>
        <dbReference type="Proteomes" id="UP001345013"/>
    </source>
</evidence>
<proteinExistence type="predicted"/>
<protein>
    <submittedName>
        <fullName evidence="3">Uncharacterized protein</fullName>
    </submittedName>
</protein>
<feature type="region of interest" description="Disordered" evidence="1">
    <location>
        <begin position="1"/>
        <end position="51"/>
    </location>
</feature>
<evidence type="ECO:0000256" key="1">
    <source>
        <dbReference type="SAM" id="MobiDB-lite"/>
    </source>
</evidence>
<dbReference type="EMBL" id="JAVRRG010000003">
    <property type="protein sequence ID" value="KAK5102195.1"/>
    <property type="molecule type" value="Genomic_DNA"/>
</dbReference>
<evidence type="ECO:0000256" key="2">
    <source>
        <dbReference type="SAM" id="Phobius"/>
    </source>
</evidence>
<gene>
    <name evidence="3" type="ORF">LTR24_000427</name>
</gene>
<comment type="caution">
    <text evidence="3">The sequence shown here is derived from an EMBL/GenBank/DDBJ whole genome shotgun (WGS) entry which is preliminary data.</text>
</comment>
<feature type="compositionally biased region" description="Low complexity" evidence="1">
    <location>
        <begin position="300"/>
        <end position="315"/>
    </location>
</feature>
<dbReference type="PANTHER" id="PTHR38694:SF1">
    <property type="entry name" value="PEROXIN DOMAIN-CONTAINING PROTEIN"/>
    <property type="match status" value="1"/>
</dbReference>
<feature type="region of interest" description="Disordered" evidence="1">
    <location>
        <begin position="498"/>
        <end position="526"/>
    </location>
</feature>
<reference evidence="3 4" key="1">
    <citation type="submission" date="2023-08" db="EMBL/GenBank/DDBJ databases">
        <title>Black Yeasts Isolated from many extreme environments.</title>
        <authorList>
            <person name="Coleine C."/>
            <person name="Stajich J.E."/>
            <person name="Selbmann L."/>
        </authorList>
    </citation>
    <scope>NUCLEOTIDE SEQUENCE [LARGE SCALE GENOMIC DNA]</scope>
    <source>
        <strain evidence="3 4">CCFEE 5885</strain>
    </source>
</reference>
<feature type="compositionally biased region" description="Low complexity" evidence="1">
    <location>
        <begin position="508"/>
        <end position="522"/>
    </location>
</feature>
<feature type="transmembrane region" description="Helical" evidence="2">
    <location>
        <begin position="175"/>
        <end position="204"/>
    </location>
</feature>
<dbReference type="Pfam" id="PF11696">
    <property type="entry name" value="DUF3292"/>
    <property type="match status" value="1"/>
</dbReference>
<organism evidence="3 4">
    <name type="scientific">Lithohypha guttulata</name>
    <dbReference type="NCBI Taxonomy" id="1690604"/>
    <lineage>
        <taxon>Eukaryota</taxon>
        <taxon>Fungi</taxon>
        <taxon>Dikarya</taxon>
        <taxon>Ascomycota</taxon>
        <taxon>Pezizomycotina</taxon>
        <taxon>Eurotiomycetes</taxon>
        <taxon>Chaetothyriomycetidae</taxon>
        <taxon>Chaetothyriales</taxon>
        <taxon>Trichomeriaceae</taxon>
        <taxon>Lithohypha</taxon>
    </lineage>
</organism>
<feature type="compositionally biased region" description="Pro residues" evidence="1">
    <location>
        <begin position="456"/>
        <end position="466"/>
    </location>
</feature>
<feature type="region of interest" description="Disordered" evidence="1">
    <location>
        <begin position="222"/>
        <end position="251"/>
    </location>
</feature>
<keyword evidence="2" id="KW-1133">Transmembrane helix</keyword>
<accession>A0ABR0KQG7</accession>
<feature type="compositionally biased region" description="Basic and acidic residues" evidence="1">
    <location>
        <begin position="319"/>
        <end position="328"/>
    </location>
</feature>
<dbReference type="Proteomes" id="UP001345013">
    <property type="component" value="Unassembled WGS sequence"/>
</dbReference>
<sequence length="711" mass="76831">MPDTPGYYFRDGGTTPMSEIANPDNEFRQRISQAKKPETATSKAPLGQESSTSHVLATQNHQIEGAAQKAGKEDGLTNLGWQANAKGVDTLVGGLDNDDLWMLLRRFNKQTFHVKAIKEAPPGGLDLNIAEEDEFSPIKLRANLERLYMTVIVGLISFGKHIVRLRSWREPRRTSAFAAVYFLAWILNLIVPVSLTTIIVLITVPKSRDILFPHVPPALVNSKTGGVQTPKAGVLGSTDSATGAPEKYKGEAVEQEASNVVASFASVAVSSAAGRHDQGEPDEADGESKKLDKNAPDPTGMAMKMADASSAASGGQPDTKQDKTKQPMEDAVWGKMRPAMHVVGDIADGWERFANALSPTPPFDQNKRLQLAAIFAPMLLMSLFVKAVWVVKGTYILSGLIFFTDPLQQRGIKLLNEKIPDWPKYLEIRNTLLKGVPTDAQLTITLLRIGEANRAPLPPPPSTSEPPPDKPAADVNKRAISDAGLDASHSEIEDAITVDHPSSSEGDPAGSAHANDAGAAPSTKKKGFGAKVMGAFKGTTKASVETKLTADLARAKMGSGHAKQKLGILPSKDEMRKKPVEGPVEYIGRYHGRKGAVYVDSSVSPATRDGHPESPSVYFSTDLDGNEIVESIKPKHIQWAVPIRDIAEIKKIGGLGWKGRLIVGWATDREIKDSIEIVTKSGNTYKATALAERDELFNRLVAMGQQVWEAY</sequence>
<keyword evidence="2" id="KW-0472">Membrane</keyword>